<name>A0A426TTY3_9CHLR</name>
<sequence length="61" mass="7228">MRLCAFASKNLIHRDAQATRHDPEERMRRKIARFRACLRQGYAAEDLRHLYRLIGSLCVWG</sequence>
<proteinExistence type="predicted"/>
<gene>
    <name evidence="1" type="ORF">EI684_17840</name>
</gene>
<evidence type="ECO:0000313" key="1">
    <source>
        <dbReference type="EMBL" id="RRR68241.1"/>
    </source>
</evidence>
<comment type="caution">
    <text evidence="1">The sequence shown here is derived from an EMBL/GenBank/DDBJ whole genome shotgun (WGS) entry which is preliminary data.</text>
</comment>
<organism evidence="1 2">
    <name type="scientific">Candidatus Viridilinea halotolerans</name>
    <dbReference type="NCBI Taxonomy" id="2491704"/>
    <lineage>
        <taxon>Bacteria</taxon>
        <taxon>Bacillati</taxon>
        <taxon>Chloroflexota</taxon>
        <taxon>Chloroflexia</taxon>
        <taxon>Chloroflexales</taxon>
        <taxon>Chloroflexineae</taxon>
        <taxon>Oscillochloridaceae</taxon>
        <taxon>Candidatus Viridilinea</taxon>
    </lineage>
</organism>
<reference evidence="1 2" key="1">
    <citation type="submission" date="2018-12" db="EMBL/GenBank/DDBJ databases">
        <title>Genome Sequence of Candidatus Viridilinea halotolerans isolated from saline sulfide-rich spring.</title>
        <authorList>
            <person name="Grouzdev D.S."/>
            <person name="Burganskaya E.I."/>
            <person name="Krutkina M.S."/>
            <person name="Sukhacheva M.V."/>
            <person name="Gorlenko V.M."/>
        </authorList>
    </citation>
    <scope>NUCLEOTIDE SEQUENCE [LARGE SCALE GENOMIC DNA]</scope>
    <source>
        <strain evidence="1">Chok-6</strain>
    </source>
</reference>
<dbReference type="Proteomes" id="UP000280307">
    <property type="component" value="Unassembled WGS sequence"/>
</dbReference>
<dbReference type="EMBL" id="RSAS01000735">
    <property type="protein sequence ID" value="RRR68241.1"/>
    <property type="molecule type" value="Genomic_DNA"/>
</dbReference>
<accession>A0A426TTY3</accession>
<protein>
    <submittedName>
        <fullName evidence="1">Uncharacterized protein</fullName>
    </submittedName>
</protein>
<dbReference type="AlphaFoldDB" id="A0A426TTY3"/>
<evidence type="ECO:0000313" key="2">
    <source>
        <dbReference type="Proteomes" id="UP000280307"/>
    </source>
</evidence>